<dbReference type="Pfam" id="PF19765">
    <property type="entry name" value="DUF6252"/>
    <property type="match status" value="2"/>
</dbReference>
<dbReference type="PROSITE" id="PS51257">
    <property type="entry name" value="PROKAR_LIPOPROTEIN"/>
    <property type="match status" value="1"/>
</dbReference>
<proteinExistence type="predicted"/>
<feature type="signal peptide" evidence="1">
    <location>
        <begin position="1"/>
        <end position="19"/>
    </location>
</feature>
<feature type="chain" id="PRO_5020179302" description="DUF4249 family protein" evidence="1">
    <location>
        <begin position="20"/>
        <end position="280"/>
    </location>
</feature>
<dbReference type="OrthoDB" id="1448607at2"/>
<keyword evidence="1" id="KW-0732">Signal</keyword>
<evidence type="ECO:0008006" key="4">
    <source>
        <dbReference type="Google" id="ProtNLM"/>
    </source>
</evidence>
<dbReference type="InterPro" id="IPR046219">
    <property type="entry name" value="DUF6252"/>
</dbReference>
<evidence type="ECO:0000313" key="2">
    <source>
        <dbReference type="EMBL" id="RXG20573.1"/>
    </source>
</evidence>
<dbReference type="Proteomes" id="UP000289859">
    <property type="component" value="Unassembled WGS sequence"/>
</dbReference>
<name>A0A4Q0P210_9FLAO</name>
<gene>
    <name evidence="2" type="ORF">DSM02_2426</name>
</gene>
<sequence length="280" mass="30024">MRKYILVLLCLLTVLSCSDDITFNSPALQGIRDTVLFRSNVQRVELLQGSPLGNSVSTVKLSGTLGEESVQFNLPVYGEGVFDLEPNAAATAIYINSAGKIFNTAFEGEGQIIVERVEDSSYTGTFSFRAGSAIDTTEVYFTKGVFYEVPFFTAEVPIVEDDVVATSFFCRINGNPFSSPTVSASAGSQFITGTGANNTANIRLRFPKNIDPGTYELTGFGDSDYQVDYFSGFPTTIVTGMLTITSHNFTSGSVGGSFSFTAQGASTIQVTSGTFGFNYL</sequence>
<reference evidence="2 3" key="1">
    <citation type="submission" date="2018-07" db="EMBL/GenBank/DDBJ databases">
        <title>Leeuwenhoekiella genomics.</title>
        <authorList>
            <person name="Tahon G."/>
            <person name="Willems A."/>
        </authorList>
    </citation>
    <scope>NUCLEOTIDE SEQUENCE [LARGE SCALE GENOMIC DNA]</scope>
    <source>
        <strain evidence="2 3">LMG 29608</strain>
    </source>
</reference>
<dbReference type="RefSeq" id="WP_128765840.1">
    <property type="nucleotide sequence ID" value="NZ_JBHUOO010000008.1"/>
</dbReference>
<protein>
    <recommendedName>
        <fullName evidence="4">DUF4249 family protein</fullName>
    </recommendedName>
</protein>
<dbReference type="AlphaFoldDB" id="A0A4Q0P210"/>
<organism evidence="2 3">
    <name type="scientific">Leeuwenhoekiella polynyae</name>
    <dbReference type="NCBI Taxonomy" id="1550906"/>
    <lineage>
        <taxon>Bacteria</taxon>
        <taxon>Pseudomonadati</taxon>
        <taxon>Bacteroidota</taxon>
        <taxon>Flavobacteriia</taxon>
        <taxon>Flavobacteriales</taxon>
        <taxon>Flavobacteriaceae</taxon>
        <taxon>Leeuwenhoekiella</taxon>
    </lineage>
</organism>
<comment type="caution">
    <text evidence="2">The sequence shown here is derived from an EMBL/GenBank/DDBJ whole genome shotgun (WGS) entry which is preliminary data.</text>
</comment>
<keyword evidence="3" id="KW-1185">Reference proteome</keyword>
<evidence type="ECO:0000256" key="1">
    <source>
        <dbReference type="SAM" id="SignalP"/>
    </source>
</evidence>
<evidence type="ECO:0000313" key="3">
    <source>
        <dbReference type="Proteomes" id="UP000289859"/>
    </source>
</evidence>
<accession>A0A4Q0P210</accession>
<dbReference type="EMBL" id="QOVK01000010">
    <property type="protein sequence ID" value="RXG20573.1"/>
    <property type="molecule type" value="Genomic_DNA"/>
</dbReference>